<dbReference type="PANTHER" id="PTHR30126:SF40">
    <property type="entry name" value="HTH-TYPE TRANSCRIPTIONAL REGULATOR GLTR"/>
    <property type="match status" value="1"/>
</dbReference>
<protein>
    <submittedName>
        <fullName evidence="6">LysR family transcriptional regulator</fullName>
    </submittedName>
</protein>
<accession>A0A944MAH1</accession>
<dbReference type="Proteomes" id="UP000770889">
    <property type="component" value="Unassembled WGS sequence"/>
</dbReference>
<dbReference type="SUPFAM" id="SSF46785">
    <property type="entry name" value="Winged helix' DNA-binding domain"/>
    <property type="match status" value="1"/>
</dbReference>
<comment type="caution">
    <text evidence="6">The sequence shown here is derived from an EMBL/GenBank/DDBJ whole genome shotgun (WGS) entry which is preliminary data.</text>
</comment>
<evidence type="ECO:0000313" key="7">
    <source>
        <dbReference type="Proteomes" id="UP000770889"/>
    </source>
</evidence>
<gene>
    <name evidence="6" type="ORF">KME65_05140</name>
</gene>
<dbReference type="PROSITE" id="PS50931">
    <property type="entry name" value="HTH_LYSR"/>
    <property type="match status" value="1"/>
</dbReference>
<comment type="similarity">
    <text evidence="1">Belongs to the LysR transcriptional regulatory family.</text>
</comment>
<name>A0A944MAH1_9GAMM</name>
<proteinExistence type="inferred from homology"/>
<dbReference type="InterPro" id="IPR005119">
    <property type="entry name" value="LysR_subst-bd"/>
</dbReference>
<evidence type="ECO:0000313" key="6">
    <source>
        <dbReference type="EMBL" id="MBT2988328.1"/>
    </source>
</evidence>
<evidence type="ECO:0000256" key="4">
    <source>
        <dbReference type="ARBA" id="ARBA00023163"/>
    </source>
</evidence>
<evidence type="ECO:0000256" key="1">
    <source>
        <dbReference type="ARBA" id="ARBA00009437"/>
    </source>
</evidence>
<keyword evidence="4" id="KW-0804">Transcription</keyword>
<evidence type="ECO:0000256" key="3">
    <source>
        <dbReference type="ARBA" id="ARBA00023125"/>
    </source>
</evidence>
<dbReference type="Pfam" id="PF00126">
    <property type="entry name" value="HTH_1"/>
    <property type="match status" value="1"/>
</dbReference>
<keyword evidence="2" id="KW-0805">Transcription regulation</keyword>
<dbReference type="SUPFAM" id="SSF53850">
    <property type="entry name" value="Periplasmic binding protein-like II"/>
    <property type="match status" value="1"/>
</dbReference>
<dbReference type="InterPro" id="IPR036388">
    <property type="entry name" value="WH-like_DNA-bd_sf"/>
</dbReference>
<sequence>MELQSLRTFQAVVEEGGILSASRRLNTVQSNVTARIKRLEAEVGASLFYRKGRGLELAPTGRVLLEYAHKILQLETQAGMAVRQVGEQTGELRIGSMETFTALHLPQALKRVRVTYPGLNLRVETNTSSDLIDRVLMHKLDCAFVAGPVDHPDLATHELRQDELVLVKAKQVCIESSPLILFRQGCAYRARALAWRRESGYQEGEIMELGTLDGILGCVAVGLGCTLLPRWVVDNSRYRHELASESIAPHLAFVPTVMVWHRNTLPLKALDTLRGCMLSEE</sequence>
<dbReference type="AlphaFoldDB" id="A0A944MAH1"/>
<evidence type="ECO:0000259" key="5">
    <source>
        <dbReference type="PROSITE" id="PS50931"/>
    </source>
</evidence>
<dbReference type="InterPro" id="IPR000847">
    <property type="entry name" value="LysR_HTH_N"/>
</dbReference>
<reference evidence="6 7" key="1">
    <citation type="submission" date="2021-05" db="EMBL/GenBank/DDBJ databases">
        <title>Genetic and Functional Diversity in Clade A Lucinid endosymbionts from the Bahamas.</title>
        <authorList>
            <person name="Giani N.M."/>
            <person name="Engel A.S."/>
            <person name="Campbell B.J."/>
        </authorList>
    </citation>
    <scope>NUCLEOTIDE SEQUENCE [LARGE SCALE GENOMIC DNA]</scope>
    <source>
        <strain evidence="6">LUC16012Gg_MoonRockCtena</strain>
    </source>
</reference>
<feature type="domain" description="HTH lysR-type" evidence="5">
    <location>
        <begin position="1"/>
        <end position="58"/>
    </location>
</feature>
<dbReference type="GO" id="GO:0000976">
    <property type="term" value="F:transcription cis-regulatory region binding"/>
    <property type="evidence" value="ECO:0007669"/>
    <property type="project" value="TreeGrafter"/>
</dbReference>
<dbReference type="Pfam" id="PF03466">
    <property type="entry name" value="LysR_substrate"/>
    <property type="match status" value="1"/>
</dbReference>
<dbReference type="PANTHER" id="PTHR30126">
    <property type="entry name" value="HTH-TYPE TRANSCRIPTIONAL REGULATOR"/>
    <property type="match status" value="1"/>
</dbReference>
<dbReference type="Gene3D" id="1.10.10.10">
    <property type="entry name" value="Winged helix-like DNA-binding domain superfamily/Winged helix DNA-binding domain"/>
    <property type="match status" value="1"/>
</dbReference>
<evidence type="ECO:0000256" key="2">
    <source>
        <dbReference type="ARBA" id="ARBA00023015"/>
    </source>
</evidence>
<keyword evidence="3" id="KW-0238">DNA-binding</keyword>
<dbReference type="GO" id="GO:0003700">
    <property type="term" value="F:DNA-binding transcription factor activity"/>
    <property type="evidence" value="ECO:0007669"/>
    <property type="project" value="InterPro"/>
</dbReference>
<organism evidence="6 7">
    <name type="scientific">Candidatus Thiodiazotropha taylori</name>
    <dbReference type="NCBI Taxonomy" id="2792791"/>
    <lineage>
        <taxon>Bacteria</taxon>
        <taxon>Pseudomonadati</taxon>
        <taxon>Pseudomonadota</taxon>
        <taxon>Gammaproteobacteria</taxon>
        <taxon>Chromatiales</taxon>
        <taxon>Sedimenticolaceae</taxon>
        <taxon>Candidatus Thiodiazotropha</taxon>
    </lineage>
</organism>
<dbReference type="Gene3D" id="3.40.190.10">
    <property type="entry name" value="Periplasmic binding protein-like II"/>
    <property type="match status" value="2"/>
</dbReference>
<dbReference type="InterPro" id="IPR036390">
    <property type="entry name" value="WH_DNA-bd_sf"/>
</dbReference>
<dbReference type="EMBL" id="JAHHGM010000003">
    <property type="protein sequence ID" value="MBT2988328.1"/>
    <property type="molecule type" value="Genomic_DNA"/>
</dbReference>